<dbReference type="EMBL" id="JYDP01000011">
    <property type="protein sequence ID" value="KRZ16478.1"/>
    <property type="molecule type" value="Genomic_DNA"/>
</dbReference>
<reference evidence="1 2" key="1">
    <citation type="submission" date="2015-01" db="EMBL/GenBank/DDBJ databases">
        <title>Evolution of Trichinella species and genotypes.</title>
        <authorList>
            <person name="Korhonen P.K."/>
            <person name="Edoardo P."/>
            <person name="Giuseppe L.R."/>
            <person name="Gasser R.B."/>
        </authorList>
    </citation>
    <scope>NUCLEOTIDE SEQUENCE [LARGE SCALE GENOMIC DNA]</scope>
    <source>
        <strain evidence="1">ISS1029</strain>
    </source>
</reference>
<sequence>MLAFPDRTDAFYHCSQLCLPPTPFDDDFCLKHPIETLNDIFCCETVECHLYIYSSHLISSLLFSSILHVISSLICDCDDHRSQLCTLLDNTSYHTSSLHDESHQLISYLEISSISCFSVMISKVEKSNASLNNSFVQQDGKLLKQMLTVKGADDDESGQYCFKSGKENLTPPIDDDIWQNRFADLIGGIGRRISFSQIFLWMQFFRTFPALLLRETVIFVAYFDSYHHNTRCVSAAAVADVSN</sequence>
<comment type="caution">
    <text evidence="1">The sequence shown here is derived from an EMBL/GenBank/DDBJ whole genome shotgun (WGS) entry which is preliminary data.</text>
</comment>
<proteinExistence type="predicted"/>
<gene>
    <name evidence="1" type="ORF">T11_2934</name>
</gene>
<name>A0A0V1I0L3_9BILA</name>
<protein>
    <submittedName>
        <fullName evidence="1">Uncharacterized protein</fullName>
    </submittedName>
</protein>
<dbReference type="Proteomes" id="UP000055024">
    <property type="component" value="Unassembled WGS sequence"/>
</dbReference>
<keyword evidence="2" id="KW-1185">Reference proteome</keyword>
<organism evidence="1 2">
    <name type="scientific">Trichinella zimbabwensis</name>
    <dbReference type="NCBI Taxonomy" id="268475"/>
    <lineage>
        <taxon>Eukaryota</taxon>
        <taxon>Metazoa</taxon>
        <taxon>Ecdysozoa</taxon>
        <taxon>Nematoda</taxon>
        <taxon>Enoplea</taxon>
        <taxon>Dorylaimia</taxon>
        <taxon>Trichinellida</taxon>
        <taxon>Trichinellidae</taxon>
        <taxon>Trichinella</taxon>
    </lineage>
</organism>
<dbReference type="AlphaFoldDB" id="A0A0V1I0L3"/>
<accession>A0A0V1I0L3</accession>
<evidence type="ECO:0000313" key="2">
    <source>
        <dbReference type="Proteomes" id="UP000055024"/>
    </source>
</evidence>
<evidence type="ECO:0000313" key="1">
    <source>
        <dbReference type="EMBL" id="KRZ16478.1"/>
    </source>
</evidence>